<sequence>MRKAMWVAAAAGVALLVSGCGSEGGTDKGGSSSAGSSSAGSASTGGSGGGSEAGDGTLTADAVSKEIESAATAAGFAEDPTGDPVAPELKNCMVTWNADAEKAADPKKSYDGTVTALAKGGWAEGKGLAQGGSEIKTFTKSGWQLKASNHSTGPLKMVMFIATDTGPECEALFAADLKKNKKP</sequence>
<evidence type="ECO:0000313" key="4">
    <source>
        <dbReference type="Proteomes" id="UP000031774"/>
    </source>
</evidence>
<reference evidence="3 4" key="1">
    <citation type="submission" date="2014-12" db="EMBL/GenBank/DDBJ databases">
        <title>Complete genome sequence of Streptomyces vietnamensis strain GIMV4.0001, a genetic manipulable producer of the benzoisochromanequinone antibiotic granaticin.</title>
        <authorList>
            <person name="Deng M.R."/>
            <person name="Guo J."/>
            <person name="Ma L.Y."/>
            <person name="Feng G.D."/>
            <person name="Mo C.Y."/>
            <person name="Zhu H.H."/>
        </authorList>
    </citation>
    <scope>NUCLEOTIDE SEQUENCE [LARGE SCALE GENOMIC DNA]</scope>
    <source>
        <strain evidence="4">GIMV4.0001</strain>
    </source>
</reference>
<feature type="compositionally biased region" description="Low complexity" evidence="1">
    <location>
        <begin position="29"/>
        <end position="42"/>
    </location>
</feature>
<dbReference type="EMBL" id="CP010407">
    <property type="protein sequence ID" value="AJF64946.1"/>
    <property type="molecule type" value="Genomic_DNA"/>
</dbReference>
<feature type="chain" id="PRO_5039692745" description="Lipoprotein" evidence="2">
    <location>
        <begin position="20"/>
        <end position="183"/>
    </location>
</feature>
<organism evidence="3 4">
    <name type="scientific">Streptomyces vietnamensis</name>
    <dbReference type="NCBI Taxonomy" id="362257"/>
    <lineage>
        <taxon>Bacteria</taxon>
        <taxon>Bacillati</taxon>
        <taxon>Actinomycetota</taxon>
        <taxon>Actinomycetes</taxon>
        <taxon>Kitasatosporales</taxon>
        <taxon>Streptomycetaceae</taxon>
        <taxon>Streptomyces</taxon>
    </lineage>
</organism>
<dbReference type="RefSeq" id="WP_041128995.1">
    <property type="nucleotide sequence ID" value="NZ_CP010407.1"/>
</dbReference>
<evidence type="ECO:0000313" key="3">
    <source>
        <dbReference type="EMBL" id="AJF64946.1"/>
    </source>
</evidence>
<gene>
    <name evidence="3" type="ORF">SVTN_11425</name>
</gene>
<keyword evidence="4" id="KW-1185">Reference proteome</keyword>
<dbReference type="STRING" id="362257.SVTN_11425"/>
<feature type="region of interest" description="Disordered" evidence="1">
    <location>
        <begin position="22"/>
        <end position="59"/>
    </location>
</feature>
<accession>A0A0B5HWX5</accession>
<protein>
    <recommendedName>
        <fullName evidence="5">Lipoprotein</fullName>
    </recommendedName>
</protein>
<dbReference type="HOGENOM" id="CLU_1481264_0_0_11"/>
<feature type="compositionally biased region" description="Gly residues" evidence="1">
    <location>
        <begin position="43"/>
        <end position="53"/>
    </location>
</feature>
<evidence type="ECO:0000256" key="2">
    <source>
        <dbReference type="SAM" id="SignalP"/>
    </source>
</evidence>
<proteinExistence type="predicted"/>
<keyword evidence="2" id="KW-0732">Signal</keyword>
<dbReference type="Proteomes" id="UP000031774">
    <property type="component" value="Chromosome"/>
</dbReference>
<evidence type="ECO:0000256" key="1">
    <source>
        <dbReference type="SAM" id="MobiDB-lite"/>
    </source>
</evidence>
<dbReference type="KEGG" id="svt:SVTN_11425"/>
<dbReference type="PROSITE" id="PS51257">
    <property type="entry name" value="PROKAR_LIPOPROTEIN"/>
    <property type="match status" value="1"/>
</dbReference>
<name>A0A0B5HWX5_9ACTN</name>
<dbReference type="AlphaFoldDB" id="A0A0B5HWX5"/>
<feature type="signal peptide" evidence="2">
    <location>
        <begin position="1"/>
        <end position="19"/>
    </location>
</feature>
<evidence type="ECO:0008006" key="5">
    <source>
        <dbReference type="Google" id="ProtNLM"/>
    </source>
</evidence>